<comment type="caution">
    <text evidence="1">The sequence shown here is derived from an EMBL/GenBank/DDBJ whole genome shotgun (WGS) entry which is preliminary data.</text>
</comment>
<name>A0A2S5KQV7_9PROT</name>
<evidence type="ECO:0000313" key="1">
    <source>
        <dbReference type="EMBL" id="PPC77148.1"/>
    </source>
</evidence>
<dbReference type="Proteomes" id="UP000238196">
    <property type="component" value="Unassembled WGS sequence"/>
</dbReference>
<reference evidence="1 2" key="1">
    <citation type="submission" date="2018-02" db="EMBL/GenBank/DDBJ databases">
        <title>novel marine gammaproteobacteria from coastal saline agro ecosystem.</title>
        <authorList>
            <person name="Krishnan R."/>
            <person name="Ramesh Kumar N."/>
        </authorList>
    </citation>
    <scope>NUCLEOTIDE SEQUENCE [LARGE SCALE GENOMIC DNA]</scope>
    <source>
        <strain evidence="1 2">228</strain>
    </source>
</reference>
<gene>
    <name evidence="1" type="ORF">C4K68_12100</name>
</gene>
<dbReference type="AlphaFoldDB" id="A0A2S5KQV7"/>
<dbReference type="EMBL" id="PRLP01000035">
    <property type="protein sequence ID" value="PPC77148.1"/>
    <property type="molecule type" value="Genomic_DNA"/>
</dbReference>
<organism evidence="1 2">
    <name type="scientific">Proteobacteria bacterium 228</name>
    <dbReference type="NCBI Taxonomy" id="2083153"/>
    <lineage>
        <taxon>Bacteria</taxon>
        <taxon>Pseudomonadati</taxon>
        <taxon>Pseudomonadota</taxon>
    </lineage>
</organism>
<accession>A0A2S5KQV7</accession>
<evidence type="ECO:0000313" key="2">
    <source>
        <dbReference type="Proteomes" id="UP000238196"/>
    </source>
</evidence>
<sequence length="323" mass="35329">MVQPDSVRWRAVVIPALQMTVEAMSVGGASHPAFLLQAPQTTPLQACWQGITYRLLPCAALSADISPQQRIESLLAVVDHHVLAVLDGQPVLMLMPAVLAGHQAFAEHWLGRGGRIALRQGEQIYPYFAGSASLALCLARLQRLLQHYSHIWLLTLDSPLPTEAGQVCTEGYLLIRASLSQECGLRCTWHGVSQQRRHFHPDAGIASLAETLGKYDSGQINALVCDPFEGLISVRQFGSLWGALNTVEANIQMQIPLLPWGRLGSLAPLLKAWWIAQQLPLCEMPNGASVLQIDLAEQGWCGGVLWHTAKGNDSIGQRRFHHG</sequence>
<proteinExistence type="predicted"/>
<protein>
    <submittedName>
        <fullName evidence="1">Uncharacterized protein</fullName>
    </submittedName>
</protein>